<dbReference type="PROSITE" id="PS50911">
    <property type="entry name" value="CHAP"/>
    <property type="match status" value="1"/>
</dbReference>
<reference evidence="3 4" key="1">
    <citation type="submission" date="2011-10" db="EMBL/GenBank/DDBJ databases">
        <title>The Genome Sequence of Actinomyces graevenitzii C83.</title>
        <authorList>
            <consortium name="The Broad Institute Genome Sequencing Platform"/>
            <consortium name="The Broad Institute Genome Sequencing Center for Infectious Disease"/>
            <person name="Earl A."/>
            <person name="Ward D."/>
            <person name="Feldgarden M."/>
            <person name="Gevers D."/>
            <person name="Sibley C.D."/>
            <person name="Field T.R."/>
            <person name="Grinwis M."/>
            <person name="Eshaghurshan C.S."/>
            <person name="Surette M.G."/>
            <person name="Young S.K."/>
            <person name="Zeng Q."/>
            <person name="Gargeya S."/>
            <person name="Fitzgerald M."/>
            <person name="Haas B."/>
            <person name="Abouelleil A."/>
            <person name="Alvarado L."/>
            <person name="Arachchi H.M."/>
            <person name="Berlin A."/>
            <person name="Brown A."/>
            <person name="Chapman S.B."/>
            <person name="Chen Z."/>
            <person name="Dunbar C."/>
            <person name="Freedman E."/>
            <person name="Gearin G."/>
            <person name="Goldberg J."/>
            <person name="Griggs A."/>
            <person name="Gujja S."/>
            <person name="Heiman D."/>
            <person name="Howarth C."/>
            <person name="Larson L."/>
            <person name="Lui A."/>
            <person name="MacDonald P.J.P."/>
            <person name="Montmayeur A."/>
            <person name="Murphy C."/>
            <person name="Neiman D."/>
            <person name="Pearson M."/>
            <person name="Priest M."/>
            <person name="Roberts A."/>
            <person name="Saif S."/>
            <person name="Shea T."/>
            <person name="Shenoy N."/>
            <person name="Sisk P."/>
            <person name="Stolte C."/>
            <person name="Sykes S."/>
            <person name="Wortman J."/>
            <person name="Nusbaum C."/>
            <person name="Birren B."/>
        </authorList>
    </citation>
    <scope>NUCLEOTIDE SEQUENCE [LARGE SCALE GENOMIC DNA]</scope>
    <source>
        <strain evidence="3 4">C83</strain>
    </source>
</reference>
<dbReference type="InterPro" id="IPR023346">
    <property type="entry name" value="Lysozyme-like_dom_sf"/>
</dbReference>
<evidence type="ECO:0000259" key="2">
    <source>
        <dbReference type="PROSITE" id="PS50911"/>
    </source>
</evidence>
<dbReference type="Pfam" id="PF05257">
    <property type="entry name" value="CHAP"/>
    <property type="match status" value="1"/>
</dbReference>
<dbReference type="HOGENOM" id="CLU_527505_0_0_11"/>
<organism evidence="3 4">
    <name type="scientific">Actinomyces graevenitzii C83</name>
    <dbReference type="NCBI Taxonomy" id="435830"/>
    <lineage>
        <taxon>Bacteria</taxon>
        <taxon>Bacillati</taxon>
        <taxon>Actinomycetota</taxon>
        <taxon>Actinomycetes</taxon>
        <taxon>Actinomycetales</taxon>
        <taxon>Actinomycetaceae</taxon>
        <taxon>Actinomyces</taxon>
    </lineage>
</organism>
<keyword evidence="4" id="KW-1185">Reference proteome</keyword>
<protein>
    <recommendedName>
        <fullName evidence="2">Peptidase C51 domain-containing protein</fullName>
    </recommendedName>
</protein>
<dbReference type="Proteomes" id="UP000003822">
    <property type="component" value="Unassembled WGS sequence"/>
</dbReference>
<dbReference type="STRING" id="435830.HMPREF0045_01291"/>
<sequence>MDFRKSDKEIINSDMFSDIRVDTRRSSALGKAYGLGAKVGSGVVGLVGKTAADVLKQQIKAPVDNRNNDVTLADSQGGAVKTSLQNASSLGRSTGTSIGKKFGSKVDTKVNNVARRALKQPTKAQVNSLTNRVVGARSKRQARRKVYKELATGKTAPARAARRVVNWAARNVAGIISRIIGLVVAKISGAVLAICIILTLVMLVLSLISSFLPSWITGIEETKKEAEATVAVAGVVANGMGNDYPYKDRQYNTANNATGYYFGNCTDFVIWRVNRDDGVLHEPWKHINHNTTPDGGNGYEWGADTALPGWVKVTKPSPGDIISFQPGSQGGRWHAQFGHVAYIGQVSVNGSITVENYGTNEYFITKYTADALSQLVSTGQAIIKHNPNSKLKIKKIGDSSIVNPGGGDAGVGGPLTPDAAKAAAKSMLPAYGWDEGQYQCLEIMWTRESNWNYAAENPGSGAYGIPQSLPANKMASVASDWHDNAVTQIKWGLGYIKERYGSPCQAWAWWQAHNWY</sequence>
<feature type="transmembrane region" description="Helical" evidence="1">
    <location>
        <begin position="187"/>
        <end position="212"/>
    </location>
</feature>
<evidence type="ECO:0000256" key="1">
    <source>
        <dbReference type="SAM" id="Phobius"/>
    </source>
</evidence>
<keyword evidence="1" id="KW-0472">Membrane</keyword>
<dbReference type="EMBL" id="ACRN01000009">
    <property type="protein sequence ID" value="EHM87886.1"/>
    <property type="molecule type" value="Genomic_DNA"/>
</dbReference>
<evidence type="ECO:0000313" key="4">
    <source>
        <dbReference type="Proteomes" id="UP000003822"/>
    </source>
</evidence>
<dbReference type="Gene3D" id="3.90.1720.10">
    <property type="entry name" value="endopeptidase domain like (from Nostoc punctiforme)"/>
    <property type="match status" value="1"/>
</dbReference>
<dbReference type="InterPro" id="IPR007921">
    <property type="entry name" value="CHAP_dom"/>
</dbReference>
<dbReference type="SUPFAM" id="SSF53955">
    <property type="entry name" value="Lysozyme-like"/>
    <property type="match status" value="1"/>
</dbReference>
<dbReference type="eggNOG" id="COG3583">
    <property type="taxonomic scope" value="Bacteria"/>
</dbReference>
<comment type="caution">
    <text evidence="3">The sequence shown here is derived from an EMBL/GenBank/DDBJ whole genome shotgun (WGS) entry which is preliminary data.</text>
</comment>
<dbReference type="OrthoDB" id="9766277at2"/>
<gene>
    <name evidence="3" type="ORF">HMPREF0045_01291</name>
</gene>
<dbReference type="RefSeq" id="WP_005986701.1">
    <property type="nucleotide sequence ID" value="NZ_JH470338.1"/>
</dbReference>
<dbReference type="SUPFAM" id="SSF54001">
    <property type="entry name" value="Cysteine proteinases"/>
    <property type="match status" value="1"/>
</dbReference>
<proteinExistence type="predicted"/>
<evidence type="ECO:0000313" key="3">
    <source>
        <dbReference type="EMBL" id="EHM87886.1"/>
    </source>
</evidence>
<name>G9PGB7_9ACTO</name>
<keyword evidence="1" id="KW-1133">Transmembrane helix</keyword>
<dbReference type="AlphaFoldDB" id="G9PGB7"/>
<feature type="domain" description="Peptidase C51" evidence="2">
    <location>
        <begin position="240"/>
        <end position="384"/>
    </location>
</feature>
<dbReference type="PATRIC" id="fig|435830.3.peg.1248"/>
<keyword evidence="1" id="KW-0812">Transmembrane</keyword>
<accession>G9PGB7</accession>
<dbReference type="InterPro" id="IPR038765">
    <property type="entry name" value="Papain-like_cys_pep_sf"/>
</dbReference>
<dbReference type="eggNOG" id="COG3942">
    <property type="taxonomic scope" value="Bacteria"/>
</dbReference>